<comment type="caution">
    <text evidence="1">The sequence shown here is derived from an EMBL/GenBank/DDBJ whole genome shotgun (WGS) entry which is preliminary data.</text>
</comment>
<protein>
    <submittedName>
        <fullName evidence="1">Uncharacterized protein</fullName>
    </submittedName>
</protein>
<evidence type="ECO:0000313" key="1">
    <source>
        <dbReference type="EMBL" id="MFC6389468.1"/>
    </source>
</evidence>
<proteinExistence type="predicted"/>
<name>A0ABW1WLL1_9HYPH</name>
<keyword evidence="2" id="KW-1185">Reference proteome</keyword>
<dbReference type="Proteomes" id="UP001596237">
    <property type="component" value="Unassembled WGS sequence"/>
</dbReference>
<dbReference type="EMBL" id="JBHSTT010000030">
    <property type="protein sequence ID" value="MFC6389468.1"/>
    <property type="molecule type" value="Genomic_DNA"/>
</dbReference>
<evidence type="ECO:0000313" key="2">
    <source>
        <dbReference type="Proteomes" id="UP001596237"/>
    </source>
</evidence>
<dbReference type="RefSeq" id="WP_378739624.1">
    <property type="nucleotide sequence ID" value="NZ_JBHSTT010000030.1"/>
</dbReference>
<gene>
    <name evidence="1" type="ORF">ACFQDP_08980</name>
</gene>
<accession>A0ABW1WLL1</accession>
<reference evidence="2" key="1">
    <citation type="journal article" date="2019" name="Int. J. Syst. Evol. Microbiol.">
        <title>The Global Catalogue of Microorganisms (GCM) 10K type strain sequencing project: providing services to taxonomists for standard genome sequencing and annotation.</title>
        <authorList>
            <consortium name="The Broad Institute Genomics Platform"/>
            <consortium name="The Broad Institute Genome Sequencing Center for Infectious Disease"/>
            <person name="Wu L."/>
            <person name="Ma J."/>
        </authorList>
    </citation>
    <scope>NUCLEOTIDE SEQUENCE [LARGE SCALE GENOMIC DNA]</scope>
    <source>
        <strain evidence="2">CCUG 36916</strain>
    </source>
</reference>
<sequence length="57" mass="6241">MRRPTAPTAGEGGVRRLLPWLLLAAGLGLATMPAWRVLAFGTRLSAEDLLQIRCLPW</sequence>
<organism evidence="1 2">
    <name type="scientific">Methylorubrum zatmanii</name>
    <dbReference type="NCBI Taxonomy" id="29429"/>
    <lineage>
        <taxon>Bacteria</taxon>
        <taxon>Pseudomonadati</taxon>
        <taxon>Pseudomonadota</taxon>
        <taxon>Alphaproteobacteria</taxon>
        <taxon>Hyphomicrobiales</taxon>
        <taxon>Methylobacteriaceae</taxon>
        <taxon>Methylorubrum</taxon>
    </lineage>
</organism>